<evidence type="ECO:0000313" key="10">
    <source>
        <dbReference type="EMBL" id="KNC55215.1"/>
    </source>
</evidence>
<dbReference type="Proteomes" id="UP000054408">
    <property type="component" value="Unassembled WGS sequence"/>
</dbReference>
<evidence type="ECO:0000256" key="8">
    <source>
        <dbReference type="SAM" id="MobiDB-lite"/>
    </source>
</evidence>
<dbReference type="PANTHER" id="PTHR15654">
    <property type="entry name" value="COILED-COIL DOMAIN-CONTAINING PROTEIN 113-RELATED"/>
    <property type="match status" value="1"/>
</dbReference>
<evidence type="ECO:0000256" key="7">
    <source>
        <dbReference type="SAM" id="Coils"/>
    </source>
</evidence>
<protein>
    <recommendedName>
        <fullName evidence="6">Cilia- and flagella-associated protein 263</fullName>
    </recommendedName>
</protein>
<evidence type="ECO:0000256" key="2">
    <source>
        <dbReference type="ARBA" id="ARBA00022794"/>
    </source>
</evidence>
<dbReference type="InterPro" id="IPR051885">
    <property type="entry name" value="CC_CF"/>
</dbReference>
<evidence type="ECO:0000256" key="4">
    <source>
        <dbReference type="ARBA" id="ARBA00023273"/>
    </source>
</evidence>
<dbReference type="GO" id="GO:0005930">
    <property type="term" value="C:axoneme"/>
    <property type="evidence" value="ECO:0007669"/>
    <property type="project" value="TreeGrafter"/>
</dbReference>
<dbReference type="AlphaFoldDB" id="A0A0L0DSG8"/>
<dbReference type="GO" id="GO:0060271">
    <property type="term" value="P:cilium assembly"/>
    <property type="evidence" value="ECO:0007669"/>
    <property type="project" value="TreeGrafter"/>
</dbReference>
<keyword evidence="11" id="KW-1185">Reference proteome</keyword>
<comment type="similarity">
    <text evidence="5">Belongs to the CFAP263 family.</text>
</comment>
<evidence type="ECO:0000313" key="11">
    <source>
        <dbReference type="Proteomes" id="UP000054408"/>
    </source>
</evidence>
<keyword evidence="4" id="KW-0966">Cell projection</keyword>
<accession>A0A0L0DSG8</accession>
<feature type="compositionally biased region" description="Low complexity" evidence="8">
    <location>
        <begin position="405"/>
        <end position="423"/>
    </location>
</feature>
<dbReference type="EMBL" id="GL349497">
    <property type="protein sequence ID" value="KNC55215.1"/>
    <property type="molecule type" value="Genomic_DNA"/>
</dbReference>
<evidence type="ECO:0000259" key="9">
    <source>
        <dbReference type="Pfam" id="PF13870"/>
    </source>
</evidence>
<dbReference type="STRING" id="461836.A0A0L0DSG8"/>
<gene>
    <name evidence="10" type="ORF">AMSG_12395</name>
</gene>
<feature type="region of interest" description="Disordered" evidence="8">
    <location>
        <begin position="515"/>
        <end position="565"/>
    </location>
</feature>
<dbReference type="RefSeq" id="XP_013753193.1">
    <property type="nucleotide sequence ID" value="XM_013897739.1"/>
</dbReference>
<dbReference type="Pfam" id="PF13870">
    <property type="entry name" value="CCDC113_CCDC96_CC"/>
    <property type="match status" value="1"/>
</dbReference>
<evidence type="ECO:0000256" key="5">
    <source>
        <dbReference type="ARBA" id="ARBA00044506"/>
    </source>
</evidence>
<feature type="compositionally biased region" description="Low complexity" evidence="8">
    <location>
        <begin position="525"/>
        <end position="540"/>
    </location>
</feature>
<evidence type="ECO:0000256" key="1">
    <source>
        <dbReference type="ARBA" id="ARBA00004138"/>
    </source>
</evidence>
<feature type="domain" description="CCDC113/CCDC96 coiled-coil" evidence="9">
    <location>
        <begin position="210"/>
        <end position="383"/>
    </location>
</feature>
<dbReference type="OrthoDB" id="10259713at2759"/>
<feature type="coiled-coil region" evidence="7">
    <location>
        <begin position="146"/>
        <end position="180"/>
    </location>
</feature>
<feature type="compositionally biased region" description="Basic residues" evidence="8">
    <location>
        <begin position="475"/>
        <end position="484"/>
    </location>
</feature>
<comment type="subcellular location">
    <subcellularLocation>
        <location evidence="1">Cell projection</location>
        <location evidence="1">Cilium</location>
    </subcellularLocation>
</comment>
<evidence type="ECO:0000256" key="3">
    <source>
        <dbReference type="ARBA" id="ARBA00023054"/>
    </source>
</evidence>
<proteinExistence type="inferred from homology"/>
<dbReference type="GO" id="GO:0036064">
    <property type="term" value="C:ciliary basal body"/>
    <property type="evidence" value="ECO:0007669"/>
    <property type="project" value="TreeGrafter"/>
</dbReference>
<name>A0A0L0DSG8_THETB</name>
<keyword evidence="2" id="KW-0970">Cilium biogenesis/degradation</keyword>
<feature type="region of interest" description="Disordered" evidence="8">
    <location>
        <begin position="1"/>
        <end position="20"/>
    </location>
</feature>
<dbReference type="eggNOG" id="ENOG502QU7J">
    <property type="taxonomic scope" value="Eukaryota"/>
</dbReference>
<reference evidence="10 11" key="1">
    <citation type="submission" date="2010-05" db="EMBL/GenBank/DDBJ databases">
        <title>The Genome Sequence of Thecamonas trahens ATCC 50062.</title>
        <authorList>
            <consortium name="The Broad Institute Genome Sequencing Platform"/>
            <person name="Russ C."/>
            <person name="Cuomo C."/>
            <person name="Shea T."/>
            <person name="Young S.K."/>
            <person name="Zeng Q."/>
            <person name="Koehrsen M."/>
            <person name="Haas B."/>
            <person name="Borodovsky M."/>
            <person name="Guigo R."/>
            <person name="Alvarado L."/>
            <person name="Berlin A."/>
            <person name="Bochicchio J."/>
            <person name="Borenstein D."/>
            <person name="Chapman S."/>
            <person name="Chen Z."/>
            <person name="Freedman E."/>
            <person name="Gellesch M."/>
            <person name="Goldberg J."/>
            <person name="Griggs A."/>
            <person name="Gujja S."/>
            <person name="Heilman E."/>
            <person name="Heiman D."/>
            <person name="Hepburn T."/>
            <person name="Howarth C."/>
            <person name="Jen D."/>
            <person name="Larson L."/>
            <person name="Mehta T."/>
            <person name="Park D."/>
            <person name="Pearson M."/>
            <person name="Roberts A."/>
            <person name="Saif S."/>
            <person name="Shenoy N."/>
            <person name="Sisk P."/>
            <person name="Stolte C."/>
            <person name="Sykes S."/>
            <person name="Thomson T."/>
            <person name="Walk T."/>
            <person name="White J."/>
            <person name="Yandava C."/>
            <person name="Burger G."/>
            <person name="Gray M.W."/>
            <person name="Holland P.W.H."/>
            <person name="King N."/>
            <person name="Lang F.B.F."/>
            <person name="Roger A.J."/>
            <person name="Ruiz-Trillo I."/>
            <person name="Lander E."/>
            <person name="Nusbaum C."/>
        </authorList>
    </citation>
    <scope>NUCLEOTIDE SEQUENCE [LARGE SCALE GENOMIC DNA]</scope>
    <source>
        <strain evidence="10 11">ATCC 50062</strain>
    </source>
</reference>
<organism evidence="10 11">
    <name type="scientific">Thecamonas trahens ATCC 50062</name>
    <dbReference type="NCBI Taxonomy" id="461836"/>
    <lineage>
        <taxon>Eukaryota</taxon>
        <taxon>Apusozoa</taxon>
        <taxon>Apusomonadida</taxon>
        <taxon>Apusomonadidae</taxon>
        <taxon>Thecamonas</taxon>
    </lineage>
</organism>
<dbReference type="PANTHER" id="PTHR15654:SF2">
    <property type="entry name" value="COILED-COIL DOMAIN-CONTAINING PROTEIN 113"/>
    <property type="match status" value="1"/>
</dbReference>
<feature type="coiled-coil region" evidence="7">
    <location>
        <begin position="223"/>
        <end position="345"/>
    </location>
</feature>
<dbReference type="InterPro" id="IPR025254">
    <property type="entry name" value="CCDC113/CCDC96_CC"/>
</dbReference>
<keyword evidence="3 7" id="KW-0175">Coiled coil</keyword>
<dbReference type="GeneID" id="25570309"/>
<evidence type="ECO:0000256" key="6">
    <source>
        <dbReference type="ARBA" id="ARBA00044798"/>
    </source>
</evidence>
<feature type="compositionally biased region" description="Low complexity" evidence="8">
    <location>
        <begin position="451"/>
        <end position="464"/>
    </location>
</feature>
<feature type="region of interest" description="Disordered" evidence="8">
    <location>
        <begin position="393"/>
        <end position="503"/>
    </location>
</feature>
<sequence length="707" mass="77963">MASGDEASFESDGSEYGGDLVVAGSQRADGRAAAVSGSPLRFDEVEAQVAGMPVEALQTRVAEVMRNNERLLLENEALSAFAVAHRVEDRTEMTATHDDESRQQLFERLRGRKAHEVAMVSLSAHLKYEVTMQVQIMLAKDRSVASAANEARLAELRAMLEEVDRRVADIKMQEKQFERDVLVNGRNPIPGRGQSIMSEKVQRYFEDVLRAQDNLVKKLLLKNSTMKSQIHKLRVQLKQKEEMNEVLGHIDFGQLKIENRQYLNKIEERNQELLRLKQTAGNTVLVLNRHKNSLAELTTESDKLKYDIHMRSTALSKVQAETETIRDEIATLETANARLKSQQDEYVVPSVLSYVKQNESEAELSKKVASWTRKVEIAEMALKRQRTLLKQSQPLASAGNSPCTSGAASLGSGDGLGASSESSSSRDSRDVSPSAAVPIATAGGPPRIANSSSSQSQSTAASYSPRSGRFPAIRGWRRTSRPRVRTHDGLSSDAGPNIARRGSLDVQQILASSRVMTTFRRSESEPTTTPDDSDDVASVALQPLANSSDDEGLYPPVRSGSDPSLARIRGFERGRRSTLDTAASRPVHLASRPRRASVSSLSVSSFVCRELDSSGARIRIVEVVINHQGIFTHVDDGSGSGAHLEYKHRFARIQQFGVEETGDVFWYRFVPPSNAAPIVLRFQTVQAHSIHKAVNSRIQALIMEVSR</sequence>
<feature type="compositionally biased region" description="Polar residues" evidence="8">
    <location>
        <begin position="393"/>
        <end position="404"/>
    </location>
</feature>